<keyword evidence="2" id="KW-0808">Transferase</keyword>
<keyword evidence="1" id="KW-0472">Membrane</keyword>
<feature type="transmembrane region" description="Helical" evidence="1">
    <location>
        <begin position="281"/>
        <end position="300"/>
    </location>
</feature>
<dbReference type="STRING" id="745368.SAMN02745178_00412"/>
<reference evidence="2 3" key="1">
    <citation type="submission" date="2017-02" db="EMBL/GenBank/DDBJ databases">
        <authorList>
            <person name="Peterson S.W."/>
        </authorList>
    </citation>
    <scope>NUCLEOTIDE SEQUENCE [LARGE SCALE GENOMIC DNA]</scope>
    <source>
        <strain evidence="2 3">ATCC 27749</strain>
    </source>
</reference>
<feature type="transmembrane region" description="Helical" evidence="1">
    <location>
        <begin position="337"/>
        <end position="357"/>
    </location>
</feature>
<evidence type="ECO:0000313" key="2">
    <source>
        <dbReference type="EMBL" id="SKA75348.1"/>
    </source>
</evidence>
<feature type="transmembrane region" description="Helical" evidence="1">
    <location>
        <begin position="138"/>
        <end position="154"/>
    </location>
</feature>
<keyword evidence="3" id="KW-1185">Reference proteome</keyword>
<dbReference type="Pfam" id="PF14264">
    <property type="entry name" value="Glucos_trans_II"/>
    <property type="match status" value="1"/>
</dbReference>
<evidence type="ECO:0000256" key="1">
    <source>
        <dbReference type="SAM" id="Phobius"/>
    </source>
</evidence>
<proteinExistence type="predicted"/>
<feature type="transmembrane region" description="Helical" evidence="1">
    <location>
        <begin position="114"/>
        <end position="132"/>
    </location>
</feature>
<feature type="transmembrane region" description="Helical" evidence="1">
    <location>
        <begin position="249"/>
        <end position="269"/>
    </location>
</feature>
<dbReference type="GO" id="GO:0016740">
    <property type="term" value="F:transferase activity"/>
    <property type="evidence" value="ECO:0007669"/>
    <property type="project" value="UniProtKB-KW"/>
</dbReference>
<dbReference type="Proteomes" id="UP000190286">
    <property type="component" value="Unassembled WGS sequence"/>
</dbReference>
<keyword evidence="1" id="KW-0812">Transmembrane</keyword>
<dbReference type="AlphaFoldDB" id="A0A1T4WE97"/>
<name>A0A1T4WE97_9FIRM</name>
<dbReference type="OrthoDB" id="1862941at2"/>
<organism evidence="2 3">
    <name type="scientific">Gemmiger formicilis</name>
    <dbReference type="NCBI Taxonomy" id="745368"/>
    <lineage>
        <taxon>Bacteria</taxon>
        <taxon>Bacillati</taxon>
        <taxon>Bacillota</taxon>
        <taxon>Clostridia</taxon>
        <taxon>Eubacteriales</taxon>
        <taxon>Gemmiger</taxon>
    </lineage>
</organism>
<feature type="transmembrane region" description="Helical" evidence="1">
    <location>
        <begin position="161"/>
        <end position="194"/>
    </location>
</feature>
<protein>
    <submittedName>
        <fullName evidence="2">Glucosyl transferase GtrII</fullName>
    </submittedName>
</protein>
<dbReference type="InterPro" id="IPR025686">
    <property type="entry name" value="Glucos_trans_II"/>
</dbReference>
<dbReference type="GeneID" id="93336906"/>
<dbReference type="RefSeq" id="WP_078783428.1">
    <property type="nucleotide sequence ID" value="NZ_DBFYXT010000069.1"/>
</dbReference>
<accession>A0A1T4WE97</accession>
<keyword evidence="1" id="KW-1133">Transmembrane helix</keyword>
<feature type="transmembrane region" description="Helical" evidence="1">
    <location>
        <begin position="206"/>
        <end position="228"/>
    </location>
</feature>
<feature type="transmembrane region" description="Helical" evidence="1">
    <location>
        <begin position="83"/>
        <end position="107"/>
    </location>
</feature>
<dbReference type="EMBL" id="FUYF01000002">
    <property type="protein sequence ID" value="SKA75348.1"/>
    <property type="molecule type" value="Genomic_DNA"/>
</dbReference>
<feature type="transmembrane region" description="Helical" evidence="1">
    <location>
        <begin position="369"/>
        <end position="392"/>
    </location>
</feature>
<sequence>MMPLLQKSKTAARDWLQGIDTALLRTVAAAAALCMLLAHGFAFTNLFPNHDSTVLVFDAQWTMYVLGRWAQNLYFPLVRGKIAAPWLIGAFSIVYLALTSYCITSLLHLKKWSAALLTGLLGTCASVTAQLATYTYETDAYLLAMLLACAAVWCTERLPRLWGYLGAAVCLCGCLALYQSYIQFAVGLYLLLLLQRALQGAEWRHWLRQGVCALAALALGTALYLVSLKVSLAVTGYRLADTGNGLTQLLRLGPASVLAGIPATYGNFFKTLFGYSGWNDRGMRAATALLFVLTAAGLALRLRGRGGRMAAQVLWAVALLPLGLNVSHLLASGNVYILMQHALFLVYLVPMLLFDGAALTPADWKVGGVLVKLLCGFLILRNILCANGAYVYTKLVYDNTARQMTQIMADVGKLDGYEPGTTPVAFVGSFTDSQLAYHDPAFSRYEEGDLHQVNSAVTYDGTIKWWFQHVMGSSAAVIADSGTLIALGETPAVQAMPLYPANGYCAMVDGTAVIKLSD</sequence>
<feature type="transmembrane region" description="Helical" evidence="1">
    <location>
        <begin position="312"/>
        <end position="331"/>
    </location>
</feature>
<evidence type="ECO:0000313" key="3">
    <source>
        <dbReference type="Proteomes" id="UP000190286"/>
    </source>
</evidence>
<feature type="transmembrane region" description="Helical" evidence="1">
    <location>
        <begin position="21"/>
        <end position="42"/>
    </location>
</feature>
<gene>
    <name evidence="2" type="ORF">SAMN02745178_00412</name>
</gene>